<feature type="region of interest" description="Disordered" evidence="1">
    <location>
        <begin position="1618"/>
        <end position="1697"/>
    </location>
</feature>
<evidence type="ECO:0000256" key="1">
    <source>
        <dbReference type="SAM" id="MobiDB-lite"/>
    </source>
</evidence>
<dbReference type="EMBL" id="CADCXU010019143">
    <property type="protein sequence ID" value="CAB0007559.1"/>
    <property type="molecule type" value="Genomic_DNA"/>
</dbReference>
<feature type="compositionally biased region" description="Basic and acidic residues" evidence="1">
    <location>
        <begin position="1652"/>
        <end position="1662"/>
    </location>
</feature>
<feature type="region of interest" description="Disordered" evidence="1">
    <location>
        <begin position="1499"/>
        <end position="1518"/>
    </location>
</feature>
<feature type="compositionally biased region" description="Acidic residues" evidence="1">
    <location>
        <begin position="1460"/>
        <end position="1472"/>
    </location>
</feature>
<keyword evidence="3" id="KW-1185">Reference proteome</keyword>
<feature type="compositionally biased region" description="Basic and acidic residues" evidence="1">
    <location>
        <begin position="2151"/>
        <end position="2175"/>
    </location>
</feature>
<feature type="region of interest" description="Disordered" evidence="1">
    <location>
        <begin position="538"/>
        <end position="557"/>
    </location>
</feature>
<feature type="compositionally biased region" description="Low complexity" evidence="1">
    <location>
        <begin position="1426"/>
        <end position="1444"/>
    </location>
</feature>
<feature type="compositionally biased region" description="Basic and acidic residues" evidence="1">
    <location>
        <begin position="61"/>
        <end position="78"/>
    </location>
</feature>
<feature type="region of interest" description="Disordered" evidence="1">
    <location>
        <begin position="1765"/>
        <end position="1827"/>
    </location>
</feature>
<sequence>MSSEQGEVDLILPLTKKDQDRPLFKPISELEPEDVITVQKNPLKKVIYPEEFLNDMASIEAQKKTNDGESTSKQKTEQKAAVSTQKTKWRTKKDESGSDEEYPNPPLTESIQDSKMCHVLGVSKGIYQTYPDGLDNSSPVIPPPDADLFFAKESNLPSELEIGGHPDSKEDLSQSSVLSEFLCDKSGMDTVDQLVQERLKTLAPQSDESSLLMPDDLTSLLETVNSQDQLGDSGSMFNLRSGSTEDFLKDTHNSHIRYVFDTQIDYILTTLEAIRIENVKKLNRRNGRQPRNDDEQFSRFYDDSGGDVENELPRIERHGFQLARQDNRQRYGQAGLHWNAHNGRGRTRSSLLLPGEFDVAGGRQFLRHPRTDIRYCGGRHRLGLHADPQRHRHLSAQGVLDGRRRHARLCLFEGKTGVRRRRRESARPTLPYDCAQQRGRPRRHSQPQPVLRVAVLPRRRHQRPRLGGALSPGHAHRGVHGPVELLGQFRRLPRLLAPVDAQLPQGARSAQLHGQRSRRSAHLLLRLPRVSRHLRRRAAAHFPRSQQGDQVPGAGRQPRPAARLVFFYRHFFTQYHFFIDMSRRKMRKYHVKGLHTLNKLDLKFYLSDIGVEVSCVICPPPVPALESKNRRLKYKTGKASEKRAKALKNITTVMKGRLGPRDMVVPEGYFEMLPRIRTDVMAAAFLAALVLEVAAYPSPYAGFAVDDVRRPIYRGSTRYKRHSFIDIVKTDLITNNYDNDSIIFRTNQILNGANEKMPWYKIVVKRDVEIDRSRQGESDDGREIGKAPSTTDTSFAGAADDSAHKDSSENEEWEFVPLASPLLETDGHLVRNFFKNSLRILKSHSSENVMGQIEKVKPAKVKHESLDKLILSHTGGKLPIQMYPEQRPHEWDGKPKDPTVIVIEDVHPSKLPKPEGQWVNRPLDYPHVPSRPPSNYYALHSSNTQVRPSNGPGSWGHTSTQIPNKPQNGHSPIILIENVPPSTISHGQWTQYQPGSVYRPEISTKPPTTFKPFDRPVVAIGNGKPTNPQGSQGGSFQGGQISVQIVSTSTRPTVTRPTVPSYNQIENEVVYKPITLKPKPSSQKPKPIRPTLVKPVTENYPALPTFEITTEPPKVKPQHSNPKPITVKPAFLHPKPQKPIKKPNKPVIVSSNVPAYYGILGLNQDTTGILNASNTTSQPSSSLQATVIVQNNWPSLRPVYNHPTTSPPRPVQSTPIYVTTNKPLVAGSGAGGSYVNHKPVYLYPRPGPSPEPPPRPLAPIHPPLNESPRPPEAPYRDPPIKPNHPLGSAIIISQTTSLPPITPPVPVRPPAPSILILEAEPEPIIDDCGTIHIINKDAKNEKACSDVMILLNSPLAVASGASAASSGSSGVAAAGGASVAAGAAAAGAAAGAAGASLVGAAGATLAAGSAGIAALGGATAANSIGATGNSQGSSGSNSAVNGPVPLVPPVSSPALHPVEDETSSEEDYDYTDDNNNPPSPSSSTRDLKTETEVIVRSDISVAGAEDGRAASSAPFPSTTPTPMAESLKMVTKQLLQAPGATDMVATDVRTPPKVKSQVKPQDQKKEQTEVSSSTGKGEARPVAMEEASAYEIITAPPPVKQSTPPTEGLSTWILLSNAEQSTLPSNKKKTNVQPTSEPKKTFKATAATPTIEKVKRPEEVKTKPQPNKPVALPLKKQNATKEKEDPTKTSGIILQDPKFKNKTPVIVGKVPSAQNKTEAPAKKVTPQSTTPFMVMTRRKPITLSPTPPTRHNDLVPTTSLLLETGTVESADDSSTPESTTDKSTKRPTTIKKKKKNKNRRRRPSKPGAETAESKVEETSVAPNTKIDTNARPISTRIYNYLAREVMPSVGVGLVGLVLTAGLAGLFLYPFGGGIARRNYEKGSGPGPDHQMYYYNSYAPRPEHDTHSNSQPEEVMFGQVLSSMNQNTYSPSYDSNKYSTNNKYRYNTQDYSQKENDYNVNGYAGSSDYSTLPDPIKNSDYGVQTPDYSVKSPDYSKAPDYAIKPSDYNGKTDYSVHDPVKTSDYSVPEASKYYSMDPVSSHYKLTDNAPKIDSYQLEEQNYPSLTDYASYSNAAAVGTDDSYSVHHDNSKNDSTLIEQEDKSDKSQPHFSALVGSPQFTNTDFVGSVAMRGGYGAHEDVVRHRTGALAAEHGPRSLNIDKEEEKKRSRRDVHDDNFSNEIEESNNDYSYKKPSSESPVMTTDGSDGATTVKIENTSTNTGKDTDATTPSASSEDSKDSLENDSTTESSISTDTDNKKPSDGMDVPQMDHNSEGFLSFVARLAQVKLRMGITLLRTTGEALTRYLKVVTKRMEDAVRTMENRRRVAEQKRQRRDVSKPVKKSPYPRKTNKKQHHKIH</sequence>
<feature type="region of interest" description="Disordered" evidence="1">
    <location>
        <begin position="772"/>
        <end position="811"/>
    </location>
</feature>
<dbReference type="OrthoDB" id="6623421at2759"/>
<feature type="compositionally biased region" description="Basic residues" evidence="1">
    <location>
        <begin position="1788"/>
        <end position="1804"/>
    </location>
</feature>
<feature type="region of interest" description="Disordered" evidence="1">
    <location>
        <begin position="1426"/>
        <end position="1491"/>
    </location>
</feature>
<proteinExistence type="predicted"/>
<reference evidence="2 3" key="1">
    <citation type="submission" date="2020-02" db="EMBL/GenBank/DDBJ databases">
        <authorList>
            <person name="Ferguson B K."/>
        </authorList>
    </citation>
    <scope>NUCLEOTIDE SEQUENCE [LARGE SCALE GENOMIC DNA]</scope>
</reference>
<feature type="region of interest" description="Disordered" evidence="1">
    <location>
        <begin position="59"/>
        <end position="113"/>
    </location>
</feature>
<feature type="region of interest" description="Disordered" evidence="1">
    <location>
        <begin position="1245"/>
        <end position="1287"/>
    </location>
</feature>
<feature type="region of interest" description="Disordered" evidence="1">
    <location>
        <begin position="934"/>
        <end position="960"/>
    </location>
</feature>
<feature type="compositionally biased region" description="Basic and acidic residues" evidence="1">
    <location>
        <begin position="2318"/>
        <end position="2336"/>
    </location>
</feature>
<feature type="region of interest" description="Disordered" evidence="1">
    <location>
        <begin position="2146"/>
        <end position="2268"/>
    </location>
</feature>
<dbReference type="Proteomes" id="UP000479000">
    <property type="component" value="Unassembled WGS sequence"/>
</dbReference>
<feature type="compositionally biased region" description="Polar residues" evidence="1">
    <location>
        <begin position="940"/>
        <end position="960"/>
    </location>
</feature>
<evidence type="ECO:0000313" key="3">
    <source>
        <dbReference type="Proteomes" id="UP000479000"/>
    </source>
</evidence>
<gene>
    <name evidence="2" type="ORF">NTEN_LOCUS12832</name>
</gene>
<feature type="region of interest" description="Disordered" evidence="1">
    <location>
        <begin position="2079"/>
        <end position="2116"/>
    </location>
</feature>
<feature type="region of interest" description="Disordered" evidence="1">
    <location>
        <begin position="1540"/>
        <end position="1582"/>
    </location>
</feature>
<feature type="compositionally biased region" description="Low complexity" evidence="1">
    <location>
        <begin position="1473"/>
        <end position="1484"/>
    </location>
</feature>
<feature type="region of interest" description="Disordered" evidence="1">
    <location>
        <begin position="1947"/>
        <end position="1995"/>
    </location>
</feature>
<protein>
    <submittedName>
        <fullName evidence="2">Uncharacterized protein</fullName>
    </submittedName>
</protein>
<accession>A0A6H5GWD9</accession>
<organism evidence="2 3">
    <name type="scientific">Nesidiocoris tenuis</name>
    <dbReference type="NCBI Taxonomy" id="355587"/>
    <lineage>
        <taxon>Eukaryota</taxon>
        <taxon>Metazoa</taxon>
        <taxon>Ecdysozoa</taxon>
        <taxon>Arthropoda</taxon>
        <taxon>Hexapoda</taxon>
        <taxon>Insecta</taxon>
        <taxon>Pterygota</taxon>
        <taxon>Neoptera</taxon>
        <taxon>Paraneoptera</taxon>
        <taxon>Hemiptera</taxon>
        <taxon>Heteroptera</taxon>
        <taxon>Panheteroptera</taxon>
        <taxon>Cimicomorpha</taxon>
        <taxon>Miridae</taxon>
        <taxon>Dicyphina</taxon>
        <taxon>Nesidiocoris</taxon>
    </lineage>
</organism>
<feature type="compositionally biased region" description="Low complexity" evidence="1">
    <location>
        <begin position="2242"/>
        <end position="2252"/>
    </location>
</feature>
<evidence type="ECO:0000313" key="2">
    <source>
        <dbReference type="EMBL" id="CAB0007559.1"/>
    </source>
</evidence>
<feature type="compositionally biased region" description="Polar residues" evidence="1">
    <location>
        <begin position="1618"/>
        <end position="1636"/>
    </location>
</feature>
<feature type="compositionally biased region" description="Polar residues" evidence="1">
    <location>
        <begin position="2194"/>
        <end position="2232"/>
    </location>
</feature>
<feature type="compositionally biased region" description="Basic residues" evidence="1">
    <location>
        <begin position="2337"/>
        <end position="2356"/>
    </location>
</feature>
<feature type="compositionally biased region" description="Basic and acidic residues" evidence="1">
    <location>
        <begin position="772"/>
        <end position="785"/>
    </location>
</feature>
<feature type="compositionally biased region" description="Pro residues" evidence="1">
    <location>
        <begin position="1245"/>
        <end position="1262"/>
    </location>
</feature>
<name>A0A6H5GWD9_9HEMI</name>
<feature type="region of interest" description="Disordered" evidence="1">
    <location>
        <begin position="2318"/>
        <end position="2356"/>
    </location>
</feature>
<feature type="compositionally biased region" description="Low complexity" evidence="1">
    <location>
        <begin position="1509"/>
        <end position="1518"/>
    </location>
</feature>